<dbReference type="Gene3D" id="2.60.120.590">
    <property type="entry name" value="Alpha-ketoglutarate-dependent dioxygenase AlkB-like"/>
    <property type="match status" value="1"/>
</dbReference>
<feature type="domain" description="Fe2OG dioxygenase" evidence="6">
    <location>
        <begin position="101"/>
        <end position="212"/>
    </location>
</feature>
<dbReference type="PANTHER" id="PTHR16557:SF2">
    <property type="entry name" value="NUCLEIC ACID DIOXYGENASE ALKBH1"/>
    <property type="match status" value="1"/>
</dbReference>
<dbReference type="InterPro" id="IPR005123">
    <property type="entry name" value="Oxoglu/Fe-dep_dioxygenase_dom"/>
</dbReference>
<sequence length="212" mass="23366">MCIEHCTGQVEGVHSFYDGEVSRELGYFDPAISPASSSTSAASSSSSTPAASATPAKKLNLVNKARINVPIALHPPQFTAVAQELVRIAHERCASVPCLDEPNTCRINYYTNSGKIGWHYDRVPSLSKEEQRTVTDPVISMSFGNSAEFQYKQRMDDPEESVILESGDVIIFGGPARMIYHMVPRVIKNTTPKGLDLRQFGPGRFNVGYYYN</sequence>
<feature type="binding site" evidence="5">
    <location>
        <position position="119"/>
    </location>
    <ligand>
        <name>Fe cation</name>
        <dbReference type="ChEBI" id="CHEBI:24875"/>
        <note>catalytic</note>
    </ligand>
</feature>
<feature type="binding site" evidence="5">
    <location>
        <position position="181"/>
    </location>
    <ligand>
        <name>Fe cation</name>
        <dbReference type="ChEBI" id="CHEBI:24875"/>
        <note>catalytic</note>
    </ligand>
</feature>
<dbReference type="GO" id="GO:0005737">
    <property type="term" value="C:cytoplasm"/>
    <property type="evidence" value="ECO:0007669"/>
    <property type="project" value="TreeGrafter"/>
</dbReference>
<dbReference type="EMBL" id="KB007985">
    <property type="protein sequence ID" value="ELR16670.1"/>
    <property type="molecule type" value="Genomic_DNA"/>
</dbReference>
<evidence type="ECO:0000313" key="8">
    <source>
        <dbReference type="Proteomes" id="UP000011083"/>
    </source>
</evidence>
<dbReference type="PROSITE" id="PS51471">
    <property type="entry name" value="FE2OG_OXY"/>
    <property type="match status" value="1"/>
</dbReference>
<keyword evidence="2" id="KW-0223">Dioxygenase</keyword>
<dbReference type="VEuPathDB" id="AmoebaDB:ACA1_089180"/>
<dbReference type="AlphaFoldDB" id="L8GUK3"/>
<dbReference type="GO" id="GO:0008198">
    <property type="term" value="F:ferrous iron binding"/>
    <property type="evidence" value="ECO:0007669"/>
    <property type="project" value="TreeGrafter"/>
</dbReference>
<proteinExistence type="predicted"/>
<evidence type="ECO:0000256" key="4">
    <source>
        <dbReference type="ARBA" id="ARBA00023004"/>
    </source>
</evidence>
<reference evidence="7 8" key="1">
    <citation type="journal article" date="2013" name="Genome Biol.">
        <title>Genome of Acanthamoeba castellanii highlights extensive lateral gene transfer and early evolution of tyrosine kinase signaling.</title>
        <authorList>
            <person name="Clarke M."/>
            <person name="Lohan A.J."/>
            <person name="Liu B."/>
            <person name="Lagkouvardos I."/>
            <person name="Roy S."/>
            <person name="Zafar N."/>
            <person name="Bertelli C."/>
            <person name="Schilde C."/>
            <person name="Kianianmomeni A."/>
            <person name="Burglin T.R."/>
            <person name="Frech C."/>
            <person name="Turcotte B."/>
            <person name="Kopec K.O."/>
            <person name="Synnott J.M."/>
            <person name="Choo C."/>
            <person name="Paponov I."/>
            <person name="Finkler A."/>
            <person name="Soon Heng Tan C."/>
            <person name="Hutchins A.P."/>
            <person name="Weinmeier T."/>
            <person name="Rattei T."/>
            <person name="Chu J.S."/>
            <person name="Gimenez G."/>
            <person name="Irimia M."/>
            <person name="Rigden D.J."/>
            <person name="Fitzpatrick D.A."/>
            <person name="Lorenzo-Morales J."/>
            <person name="Bateman A."/>
            <person name="Chiu C.H."/>
            <person name="Tang P."/>
            <person name="Hegemann P."/>
            <person name="Fromm H."/>
            <person name="Raoult D."/>
            <person name="Greub G."/>
            <person name="Miranda-Saavedra D."/>
            <person name="Chen N."/>
            <person name="Nash P."/>
            <person name="Ginger M.L."/>
            <person name="Horn M."/>
            <person name="Schaap P."/>
            <person name="Caler L."/>
            <person name="Loftus B."/>
        </authorList>
    </citation>
    <scope>NUCLEOTIDE SEQUENCE [LARGE SCALE GENOMIC DNA]</scope>
    <source>
        <strain evidence="7 8">Neff</strain>
    </source>
</reference>
<evidence type="ECO:0000256" key="2">
    <source>
        <dbReference type="ARBA" id="ARBA00022964"/>
    </source>
</evidence>
<dbReference type="GO" id="GO:0035515">
    <property type="term" value="F:oxidative RNA demethylase activity"/>
    <property type="evidence" value="ECO:0007669"/>
    <property type="project" value="TreeGrafter"/>
</dbReference>
<dbReference type="GO" id="GO:0035516">
    <property type="term" value="F:broad specificity oxidative DNA demethylase activity"/>
    <property type="evidence" value="ECO:0007669"/>
    <property type="project" value="TreeGrafter"/>
</dbReference>
<keyword evidence="4 5" id="KW-0408">Iron</keyword>
<evidence type="ECO:0000256" key="3">
    <source>
        <dbReference type="ARBA" id="ARBA00023002"/>
    </source>
</evidence>
<evidence type="ECO:0000259" key="6">
    <source>
        <dbReference type="PROSITE" id="PS51471"/>
    </source>
</evidence>
<dbReference type="InterPro" id="IPR027450">
    <property type="entry name" value="AlkB-like"/>
</dbReference>
<dbReference type="Proteomes" id="UP000011083">
    <property type="component" value="Unassembled WGS sequence"/>
</dbReference>
<name>L8GUK3_ACACF</name>
<dbReference type="InterPro" id="IPR004574">
    <property type="entry name" value="Alkb"/>
</dbReference>
<evidence type="ECO:0000313" key="7">
    <source>
        <dbReference type="EMBL" id="ELR16670.1"/>
    </source>
</evidence>
<dbReference type="PANTHER" id="PTHR16557">
    <property type="entry name" value="ALKYLATED DNA REPAIR PROTEIN ALKB-RELATED"/>
    <property type="match status" value="1"/>
</dbReference>
<dbReference type="InterPro" id="IPR037151">
    <property type="entry name" value="AlkB-like_sf"/>
</dbReference>
<keyword evidence="8" id="KW-1185">Reference proteome</keyword>
<dbReference type="GeneID" id="14917417"/>
<organism evidence="7 8">
    <name type="scientific">Acanthamoeba castellanii (strain ATCC 30010 / Neff)</name>
    <dbReference type="NCBI Taxonomy" id="1257118"/>
    <lineage>
        <taxon>Eukaryota</taxon>
        <taxon>Amoebozoa</taxon>
        <taxon>Discosea</taxon>
        <taxon>Longamoebia</taxon>
        <taxon>Centramoebida</taxon>
        <taxon>Acanthamoebidae</taxon>
        <taxon>Acanthamoeba</taxon>
    </lineage>
</organism>
<dbReference type="KEGG" id="acan:ACA1_089180"/>
<accession>L8GUK3</accession>
<dbReference type="Pfam" id="PF13532">
    <property type="entry name" value="2OG-FeII_Oxy_2"/>
    <property type="match status" value="1"/>
</dbReference>
<dbReference type="OrthoDB" id="6614653at2759"/>
<dbReference type="GO" id="GO:0035513">
    <property type="term" value="P:oxidative RNA demethylation"/>
    <property type="evidence" value="ECO:0007669"/>
    <property type="project" value="TreeGrafter"/>
</dbReference>
<comment type="cofactor">
    <cofactor evidence="5">
        <name>Fe(2+)</name>
        <dbReference type="ChEBI" id="CHEBI:29033"/>
    </cofactor>
    <text evidence="5">Binds 1 Fe(2+) ion per subunit.</text>
</comment>
<dbReference type="SUPFAM" id="SSF51197">
    <property type="entry name" value="Clavaminate synthase-like"/>
    <property type="match status" value="1"/>
</dbReference>
<keyword evidence="3" id="KW-0560">Oxidoreductase</keyword>
<keyword evidence="1 5" id="KW-0479">Metal-binding</keyword>
<evidence type="ECO:0000256" key="1">
    <source>
        <dbReference type="ARBA" id="ARBA00022723"/>
    </source>
</evidence>
<feature type="binding site" evidence="5">
    <location>
        <position position="121"/>
    </location>
    <ligand>
        <name>Fe cation</name>
        <dbReference type="ChEBI" id="CHEBI:24875"/>
        <note>catalytic</note>
    </ligand>
</feature>
<gene>
    <name evidence="7" type="ORF">ACA1_089180</name>
</gene>
<protein>
    <recommendedName>
        <fullName evidence="6">Fe2OG dioxygenase domain-containing protein</fullName>
    </recommendedName>
</protein>
<evidence type="ECO:0000256" key="5">
    <source>
        <dbReference type="PIRSR" id="PIRSR604574-2"/>
    </source>
</evidence>
<dbReference type="RefSeq" id="XP_004338683.1">
    <property type="nucleotide sequence ID" value="XM_004338635.1"/>
</dbReference>